<dbReference type="EMBL" id="BMKK01000011">
    <property type="protein sequence ID" value="GGD75028.1"/>
    <property type="molecule type" value="Genomic_DNA"/>
</dbReference>
<reference evidence="1" key="2">
    <citation type="submission" date="2020-09" db="EMBL/GenBank/DDBJ databases">
        <authorList>
            <person name="Sun Q."/>
            <person name="Zhou Y."/>
        </authorList>
    </citation>
    <scope>NUCLEOTIDE SEQUENCE</scope>
    <source>
        <strain evidence="1">CGMCC 1.15958</strain>
    </source>
</reference>
<reference evidence="1" key="1">
    <citation type="journal article" date="2014" name="Int. J. Syst. Evol. Microbiol.">
        <title>Complete genome sequence of Corynebacterium casei LMG S-19264T (=DSM 44701T), isolated from a smear-ripened cheese.</title>
        <authorList>
            <consortium name="US DOE Joint Genome Institute (JGI-PGF)"/>
            <person name="Walter F."/>
            <person name="Albersmeier A."/>
            <person name="Kalinowski J."/>
            <person name="Ruckert C."/>
        </authorList>
    </citation>
    <scope>NUCLEOTIDE SEQUENCE</scope>
    <source>
        <strain evidence="1">CGMCC 1.15958</strain>
    </source>
</reference>
<protein>
    <submittedName>
        <fullName evidence="1">Uncharacterized protein</fullName>
    </submittedName>
</protein>
<organism evidence="1 2">
    <name type="scientific">Emticicia aquatilis</name>
    <dbReference type="NCBI Taxonomy" id="1537369"/>
    <lineage>
        <taxon>Bacteria</taxon>
        <taxon>Pseudomonadati</taxon>
        <taxon>Bacteroidota</taxon>
        <taxon>Cytophagia</taxon>
        <taxon>Cytophagales</taxon>
        <taxon>Leadbetterellaceae</taxon>
        <taxon>Emticicia</taxon>
    </lineage>
</organism>
<evidence type="ECO:0000313" key="2">
    <source>
        <dbReference type="Proteomes" id="UP000609064"/>
    </source>
</evidence>
<accession>A0A917DWR3</accession>
<dbReference type="Proteomes" id="UP000609064">
    <property type="component" value="Unassembled WGS sequence"/>
</dbReference>
<name>A0A917DWR3_9BACT</name>
<gene>
    <name evidence="1" type="ORF">GCM10011514_43810</name>
</gene>
<comment type="caution">
    <text evidence="1">The sequence shown here is derived from an EMBL/GenBank/DDBJ whole genome shotgun (WGS) entry which is preliminary data.</text>
</comment>
<evidence type="ECO:0000313" key="1">
    <source>
        <dbReference type="EMBL" id="GGD75028.1"/>
    </source>
</evidence>
<keyword evidence="2" id="KW-1185">Reference proteome</keyword>
<proteinExistence type="predicted"/>
<sequence>MAMGFPHNTYEQQRTLSKNIKQKSLVNELEKSIKVNIESIAIVKEDTNVQESFVEMLANYVVEFFTEKLFGKSVAKCEVLKETKNECLAIKQEFEYYLIG</sequence>
<dbReference type="AlphaFoldDB" id="A0A917DWR3"/>